<keyword evidence="2" id="KW-0812">Transmembrane</keyword>
<evidence type="ECO:0000313" key="3">
    <source>
        <dbReference type="EMBL" id="KAH0559203.1"/>
    </source>
</evidence>
<evidence type="ECO:0000256" key="2">
    <source>
        <dbReference type="SAM" id="Phobius"/>
    </source>
</evidence>
<feature type="transmembrane region" description="Helical" evidence="2">
    <location>
        <begin position="121"/>
        <end position="144"/>
    </location>
</feature>
<keyword evidence="4" id="KW-1185">Reference proteome</keyword>
<organism evidence="3 4">
    <name type="scientific">Cotesia glomerata</name>
    <name type="common">Lepidopteran parasitic wasp</name>
    <name type="synonym">Apanteles glomeratus</name>
    <dbReference type="NCBI Taxonomy" id="32391"/>
    <lineage>
        <taxon>Eukaryota</taxon>
        <taxon>Metazoa</taxon>
        <taxon>Ecdysozoa</taxon>
        <taxon>Arthropoda</taxon>
        <taxon>Hexapoda</taxon>
        <taxon>Insecta</taxon>
        <taxon>Pterygota</taxon>
        <taxon>Neoptera</taxon>
        <taxon>Endopterygota</taxon>
        <taxon>Hymenoptera</taxon>
        <taxon>Apocrita</taxon>
        <taxon>Ichneumonoidea</taxon>
        <taxon>Braconidae</taxon>
        <taxon>Microgastrinae</taxon>
        <taxon>Cotesia</taxon>
    </lineage>
</organism>
<evidence type="ECO:0000313" key="4">
    <source>
        <dbReference type="Proteomes" id="UP000826195"/>
    </source>
</evidence>
<dbReference type="PANTHER" id="PTHR37162:SF1">
    <property type="entry name" value="BED-TYPE DOMAIN-CONTAINING PROTEIN"/>
    <property type="match status" value="1"/>
</dbReference>
<evidence type="ECO:0000256" key="1">
    <source>
        <dbReference type="SAM" id="MobiDB-lite"/>
    </source>
</evidence>
<feature type="transmembrane region" description="Helical" evidence="2">
    <location>
        <begin position="189"/>
        <end position="208"/>
    </location>
</feature>
<sequence length="209" mass="24104">MEKWLQKKQHQQFDGSAIDKDRENEDKNNYETDLTCSESDSEVNLKFKDWIRKSSIKPNAAYCKICLTDIVCYNKNCLSRHYKSSKHISNMETIENKASQQKIDNLIQDLPLNKQIKRAELILAATVAVKCLSFSLMDTLIPIISKIFPDSKIAKQLSLKRTKTTAVIHSLSTVLLEDLNEKLMKPGSFFFLLLWMNQLMLIILSNVLF</sequence>
<feature type="region of interest" description="Disordered" evidence="1">
    <location>
        <begin position="1"/>
        <end position="29"/>
    </location>
</feature>
<keyword evidence="2" id="KW-1133">Transmembrane helix</keyword>
<keyword evidence="2" id="KW-0472">Membrane</keyword>
<dbReference type="PANTHER" id="PTHR37162">
    <property type="entry name" value="HAT FAMILY DIMERISATION DOMAINCONTAINING PROTEIN-RELATED"/>
    <property type="match status" value="1"/>
</dbReference>
<gene>
    <name evidence="3" type="ORF">KQX54_002153</name>
</gene>
<name>A0AAV7IVW5_COTGL</name>
<dbReference type="EMBL" id="JAHXZJ010000375">
    <property type="protein sequence ID" value="KAH0559203.1"/>
    <property type="molecule type" value="Genomic_DNA"/>
</dbReference>
<proteinExistence type="predicted"/>
<protein>
    <submittedName>
        <fullName evidence="3">Uncharacterized protein</fullName>
    </submittedName>
</protein>
<dbReference type="Proteomes" id="UP000826195">
    <property type="component" value="Unassembled WGS sequence"/>
</dbReference>
<feature type="compositionally biased region" description="Basic and acidic residues" evidence="1">
    <location>
        <begin position="17"/>
        <end position="29"/>
    </location>
</feature>
<accession>A0AAV7IVW5</accession>
<comment type="caution">
    <text evidence="3">The sequence shown here is derived from an EMBL/GenBank/DDBJ whole genome shotgun (WGS) entry which is preliminary data.</text>
</comment>
<feature type="compositionally biased region" description="Basic residues" evidence="1">
    <location>
        <begin position="1"/>
        <end position="10"/>
    </location>
</feature>
<dbReference type="AlphaFoldDB" id="A0AAV7IVW5"/>
<reference evidence="3 4" key="1">
    <citation type="journal article" date="2021" name="J. Hered.">
        <title>A chromosome-level genome assembly of the parasitoid wasp, Cotesia glomerata (Hymenoptera: Braconidae).</title>
        <authorList>
            <person name="Pinto B.J."/>
            <person name="Weis J.J."/>
            <person name="Gamble T."/>
            <person name="Ode P.J."/>
            <person name="Paul R."/>
            <person name="Zaspel J.M."/>
        </authorList>
    </citation>
    <scope>NUCLEOTIDE SEQUENCE [LARGE SCALE GENOMIC DNA]</scope>
    <source>
        <strain evidence="3">CgM1</strain>
    </source>
</reference>